<comment type="caution">
    <text evidence="2">The sequence shown here is derived from an EMBL/GenBank/DDBJ whole genome shotgun (WGS) entry which is preliminary data.</text>
</comment>
<keyword evidence="1" id="KW-0472">Membrane</keyword>
<dbReference type="AlphaFoldDB" id="A0A9X5GV98"/>
<evidence type="ECO:0000256" key="1">
    <source>
        <dbReference type="SAM" id="Phobius"/>
    </source>
</evidence>
<keyword evidence="1" id="KW-0812">Transmembrane</keyword>
<keyword evidence="1" id="KW-1133">Transmembrane helix</keyword>
<evidence type="ECO:0000313" key="3">
    <source>
        <dbReference type="Proteomes" id="UP001154420"/>
    </source>
</evidence>
<keyword evidence="3" id="KW-1185">Reference proteome</keyword>
<name>A0A9X5GV98_9FIRM</name>
<dbReference type="EMBL" id="QZDT01000159">
    <property type="protein sequence ID" value="NBJ95680.1"/>
    <property type="molecule type" value="Genomic_DNA"/>
</dbReference>
<feature type="transmembrane region" description="Helical" evidence="1">
    <location>
        <begin position="170"/>
        <end position="196"/>
    </location>
</feature>
<reference evidence="2" key="1">
    <citation type="submission" date="2018-09" db="EMBL/GenBank/DDBJ databases">
        <title>Murine metabolic-syndrome-specific gut microbial biobank.</title>
        <authorList>
            <person name="Liu C."/>
        </authorList>
    </citation>
    <scope>NUCLEOTIDE SEQUENCE</scope>
    <source>
        <strain evidence="2">D42-62</strain>
    </source>
</reference>
<feature type="transmembrane region" description="Helical" evidence="1">
    <location>
        <begin position="20"/>
        <end position="39"/>
    </location>
</feature>
<feature type="transmembrane region" description="Helical" evidence="1">
    <location>
        <begin position="216"/>
        <end position="235"/>
    </location>
</feature>
<organism evidence="2 3">
    <name type="scientific">Parablautia muri</name>
    <dbReference type="NCBI Taxonomy" id="2320879"/>
    <lineage>
        <taxon>Bacteria</taxon>
        <taxon>Bacillati</taxon>
        <taxon>Bacillota</taxon>
        <taxon>Clostridia</taxon>
        <taxon>Lachnospirales</taxon>
        <taxon>Lachnospiraceae</taxon>
        <taxon>Parablautia</taxon>
    </lineage>
</organism>
<accession>A0A9X5GV98</accession>
<feature type="transmembrane region" description="Helical" evidence="1">
    <location>
        <begin position="59"/>
        <end position="81"/>
    </location>
</feature>
<sequence length="247" mass="27595">MLINAIRAENLKSRHSNMWVAVTVLPLLTAAIGAIIYGINASVSLYEGDMWQQLWLQTGLFYGYFFFPILIAICASFLWRLEHINHNWNSLMTTPIPRSTIFIAKLVVLAKSIFTAQALLMIFIIIVGKVGFRFEQPIPTGMLWWLFMGWFSALGVAAVQLYLSMKIRSFAVPVGLAVCLCIAGLACYITGLGSMFPYSQLILGLSSQEKTLPIDSLTTLVPMVVFYIVFFILLASRRLKKIDIVAG</sequence>
<dbReference type="Proteomes" id="UP001154420">
    <property type="component" value="Unassembled WGS sequence"/>
</dbReference>
<evidence type="ECO:0000313" key="2">
    <source>
        <dbReference type="EMBL" id="NBJ95680.1"/>
    </source>
</evidence>
<dbReference type="Pfam" id="PF12730">
    <property type="entry name" value="ABC2_membrane_4"/>
    <property type="match status" value="1"/>
</dbReference>
<dbReference type="OrthoDB" id="9781996at2"/>
<dbReference type="RefSeq" id="WP_160562528.1">
    <property type="nucleotide sequence ID" value="NZ_QZDT01000159.1"/>
</dbReference>
<dbReference type="PANTHER" id="PTHR37305">
    <property type="entry name" value="INTEGRAL MEMBRANE PROTEIN-RELATED"/>
    <property type="match status" value="1"/>
</dbReference>
<protein>
    <submittedName>
        <fullName evidence="2">Multidrug ABC transporter permease</fullName>
    </submittedName>
</protein>
<feature type="transmembrane region" description="Helical" evidence="1">
    <location>
        <begin position="102"/>
        <end position="127"/>
    </location>
</feature>
<proteinExistence type="predicted"/>
<gene>
    <name evidence="2" type="ORF">D5281_25085</name>
</gene>
<feature type="transmembrane region" description="Helical" evidence="1">
    <location>
        <begin position="142"/>
        <end position="163"/>
    </location>
</feature>
<dbReference type="CDD" id="cd21809">
    <property type="entry name" value="ABC-2_lan_permease-like"/>
    <property type="match status" value="1"/>
</dbReference>
<dbReference type="PANTHER" id="PTHR37305:SF1">
    <property type="entry name" value="MEMBRANE PROTEIN"/>
    <property type="match status" value="1"/>
</dbReference>